<dbReference type="GO" id="GO:0003735">
    <property type="term" value="F:structural constituent of ribosome"/>
    <property type="evidence" value="ECO:0007669"/>
    <property type="project" value="InterPro"/>
</dbReference>
<dbReference type="AlphaFoldDB" id="A0A0U1WP63"/>
<evidence type="ECO:0000256" key="4">
    <source>
        <dbReference type="RuleBase" id="RU003869"/>
    </source>
</evidence>
<evidence type="ECO:0000313" key="6">
    <source>
        <dbReference type="EMBL" id="AIG99503.1"/>
    </source>
</evidence>
<dbReference type="InterPro" id="IPR019906">
    <property type="entry name" value="Ribosomal_uL6_bac-type"/>
</dbReference>
<dbReference type="EMBL" id="KM065617">
    <property type="protein sequence ID" value="AIG99503.1"/>
    <property type="molecule type" value="Transcribed_RNA"/>
</dbReference>
<dbReference type="Gene3D" id="3.90.930.12">
    <property type="entry name" value="Ribosomal protein L6, alpha-beta domain"/>
    <property type="match status" value="1"/>
</dbReference>
<organism evidence="6">
    <name type="scientific">Karenia mikimotoi</name>
    <name type="common">Red tide dinoflagellate</name>
    <name type="synonym">Gymnodinium mikimotoi</name>
    <dbReference type="NCBI Taxonomy" id="225107"/>
    <lineage>
        <taxon>Eukaryota</taxon>
        <taxon>Sar</taxon>
        <taxon>Alveolata</taxon>
        <taxon>Dinophyceae</taxon>
        <taxon>Gymnodiniales</taxon>
        <taxon>Kareniaceae</taxon>
        <taxon>Karenia</taxon>
    </lineage>
</organism>
<keyword evidence="2 4" id="KW-0689">Ribosomal protein</keyword>
<name>A0A0U1WP63_KARMI</name>
<evidence type="ECO:0000256" key="3">
    <source>
        <dbReference type="ARBA" id="ARBA00023274"/>
    </source>
</evidence>
<protein>
    <submittedName>
        <fullName evidence="6">Ribosomal protein L6</fullName>
    </submittedName>
</protein>
<dbReference type="SUPFAM" id="SSF56053">
    <property type="entry name" value="Ribosomal protein L6"/>
    <property type="match status" value="1"/>
</dbReference>
<evidence type="ECO:0000259" key="5">
    <source>
        <dbReference type="Pfam" id="PF00347"/>
    </source>
</evidence>
<feature type="domain" description="Large ribosomal subunit protein uL6 alpha-beta" evidence="5">
    <location>
        <begin position="14"/>
        <end position="76"/>
    </location>
</feature>
<dbReference type="PRINTS" id="PR00059">
    <property type="entry name" value="RIBOSOMALL6"/>
</dbReference>
<dbReference type="InterPro" id="IPR000702">
    <property type="entry name" value="Ribosomal_uL6-like"/>
</dbReference>
<keyword evidence="6" id="KW-0934">Plastid</keyword>
<dbReference type="GO" id="GO:0019843">
    <property type="term" value="F:rRNA binding"/>
    <property type="evidence" value="ECO:0007669"/>
    <property type="project" value="InterPro"/>
</dbReference>
<dbReference type="GO" id="GO:0002181">
    <property type="term" value="P:cytoplasmic translation"/>
    <property type="evidence" value="ECO:0007669"/>
    <property type="project" value="TreeGrafter"/>
</dbReference>
<keyword evidence="6" id="KW-0150">Chloroplast</keyword>
<keyword evidence="3 4" id="KW-0687">Ribonucleoprotein</keyword>
<geneLocation type="chloroplast" evidence="6"/>
<dbReference type="PROSITE" id="PS00525">
    <property type="entry name" value="RIBOSOMAL_L6_1"/>
    <property type="match status" value="1"/>
</dbReference>
<sequence>THLVLLSNEPERTILRLFVGYSHPVDLLIPTGIEVTVPNPTSIEVFGIEKDRVGHFASRIRKVRPPEPYKGKGISYLENTYDEN</sequence>
<dbReference type="InterPro" id="IPR036789">
    <property type="entry name" value="Ribosomal_uL6-like_a/b-dom_sf"/>
</dbReference>
<accession>A0A0U1WP63</accession>
<gene>
    <name evidence="6" type="primary">rpl6</name>
</gene>
<evidence type="ECO:0000256" key="2">
    <source>
        <dbReference type="ARBA" id="ARBA00022980"/>
    </source>
</evidence>
<feature type="non-terminal residue" evidence="6">
    <location>
        <position position="1"/>
    </location>
</feature>
<dbReference type="PANTHER" id="PTHR11655:SF14">
    <property type="entry name" value="LARGE RIBOSOMAL SUBUNIT PROTEIN UL6M"/>
    <property type="match status" value="1"/>
</dbReference>
<comment type="similarity">
    <text evidence="1 4">Belongs to the universal ribosomal protein uL6 family.</text>
</comment>
<reference evidence="6" key="1">
    <citation type="journal article" date="2016" name="Plant Mol. Biol.">
        <title>Diversity of transcripts and transcript processing forms in plastids of the dinoflagellate alga Karenia mikimotoi.</title>
        <authorList>
            <person name="Dorrell R.G."/>
            <person name="Hinksman G.A."/>
            <person name="Howe C.J."/>
        </authorList>
    </citation>
    <scope>NUCLEOTIDE SEQUENCE</scope>
    <source>
        <strain evidence="6">RCC1513</strain>
    </source>
</reference>
<dbReference type="InterPro" id="IPR002358">
    <property type="entry name" value="Ribosomal_uL6_CS"/>
</dbReference>
<dbReference type="Pfam" id="PF00347">
    <property type="entry name" value="Ribosomal_L6"/>
    <property type="match status" value="1"/>
</dbReference>
<dbReference type="GO" id="GO:0022625">
    <property type="term" value="C:cytosolic large ribosomal subunit"/>
    <property type="evidence" value="ECO:0007669"/>
    <property type="project" value="TreeGrafter"/>
</dbReference>
<dbReference type="PANTHER" id="PTHR11655">
    <property type="entry name" value="60S/50S RIBOSOMAL PROTEIN L6/L9"/>
    <property type="match status" value="1"/>
</dbReference>
<evidence type="ECO:0000256" key="1">
    <source>
        <dbReference type="ARBA" id="ARBA00009356"/>
    </source>
</evidence>
<proteinExistence type="inferred from homology"/>
<dbReference type="InterPro" id="IPR020040">
    <property type="entry name" value="Ribosomal_uL6_a/b-dom"/>
</dbReference>